<sequence length="178" mass="20440">MELDLVWIYRRVGVNERLAAEKAHLAGRLLTNWNCPHGFHPKHCKKTPLKKAPKQWARDQGWPTPLLGFEKQFLETLLSDDDHFRLGLDKGGVELFVPIKEWVVPDKDVATWERENKDPKNWDALAGNFRVLCQILNHGVPVVVAGRTYTSSGTFYRDFVMKGYRNLEEGADLFILAP</sequence>
<name>A0A8J7QD02_9BACT</name>
<evidence type="ECO:0000313" key="1">
    <source>
        <dbReference type="EMBL" id="MBO1317315.1"/>
    </source>
</evidence>
<proteinExistence type="predicted"/>
<dbReference type="RefSeq" id="WP_207856552.1">
    <property type="nucleotide sequence ID" value="NZ_JAFREP010000002.1"/>
</dbReference>
<dbReference type="Proteomes" id="UP000664417">
    <property type="component" value="Unassembled WGS sequence"/>
</dbReference>
<protein>
    <submittedName>
        <fullName evidence="1">Uncharacterized protein</fullName>
    </submittedName>
</protein>
<dbReference type="EMBL" id="JAFREP010000002">
    <property type="protein sequence ID" value="MBO1317315.1"/>
    <property type="molecule type" value="Genomic_DNA"/>
</dbReference>
<reference evidence="1" key="1">
    <citation type="submission" date="2021-03" db="EMBL/GenBank/DDBJ databases">
        <authorList>
            <person name="Wang G."/>
        </authorList>
    </citation>
    <scope>NUCLEOTIDE SEQUENCE</scope>
    <source>
        <strain evidence="1">KCTC 12899</strain>
    </source>
</reference>
<evidence type="ECO:0000313" key="3">
    <source>
        <dbReference type="Proteomes" id="UP000664417"/>
    </source>
</evidence>
<comment type="caution">
    <text evidence="1">The sequence shown here is derived from an EMBL/GenBank/DDBJ whole genome shotgun (WGS) entry which is preliminary data.</text>
</comment>
<keyword evidence="3" id="KW-1185">Reference proteome</keyword>
<gene>
    <name evidence="1" type="ORF">J3U88_02500</name>
    <name evidence="2" type="ORF">J3U88_09140</name>
</gene>
<dbReference type="EMBL" id="JAFREP010000006">
    <property type="protein sequence ID" value="MBO1318622.1"/>
    <property type="molecule type" value="Genomic_DNA"/>
</dbReference>
<accession>A0A8J7QD02</accession>
<dbReference type="AlphaFoldDB" id="A0A8J7QD02"/>
<organism evidence="1 3">
    <name type="scientific">Acanthopleuribacter pedis</name>
    <dbReference type="NCBI Taxonomy" id="442870"/>
    <lineage>
        <taxon>Bacteria</taxon>
        <taxon>Pseudomonadati</taxon>
        <taxon>Acidobacteriota</taxon>
        <taxon>Holophagae</taxon>
        <taxon>Acanthopleuribacterales</taxon>
        <taxon>Acanthopleuribacteraceae</taxon>
        <taxon>Acanthopleuribacter</taxon>
    </lineage>
</organism>
<evidence type="ECO:0000313" key="2">
    <source>
        <dbReference type="EMBL" id="MBO1318622.1"/>
    </source>
</evidence>